<proteinExistence type="predicted"/>
<evidence type="ECO:0000313" key="1">
    <source>
        <dbReference type="EMBL" id="KAG8223630.1"/>
    </source>
</evidence>
<evidence type="ECO:0000313" key="2">
    <source>
        <dbReference type="Proteomes" id="UP000792457"/>
    </source>
</evidence>
<dbReference type="SUPFAM" id="SSF56219">
    <property type="entry name" value="DNase I-like"/>
    <property type="match status" value="1"/>
</dbReference>
<dbReference type="OrthoDB" id="411871at2759"/>
<dbReference type="EMBL" id="KZ308169">
    <property type="protein sequence ID" value="KAG8223630.1"/>
    <property type="molecule type" value="Genomic_DNA"/>
</dbReference>
<accession>A0A8K0JVV5</accession>
<sequence length="142" mass="16497">MIRRIVISSSYLLYDDPDPPPNKELEDLLLNRGSQPTFRNNVGEEVIGITLCTSNIVQKIKEWRVSEKTSLSDHCHILFTLSEETRQAITYRDPKAANWDLYRSELTRDIERISQHKFINQDEIEASVAFLHKSIISSYEKS</sequence>
<keyword evidence="2" id="KW-1185">Reference proteome</keyword>
<gene>
    <name evidence="1" type="ORF">J437_LFUL016594</name>
</gene>
<reference evidence="1" key="2">
    <citation type="submission" date="2017-10" db="EMBL/GenBank/DDBJ databases">
        <title>Ladona fulva Genome sequencing and assembly.</title>
        <authorList>
            <person name="Murali S."/>
            <person name="Richards S."/>
            <person name="Bandaranaike D."/>
            <person name="Bellair M."/>
            <person name="Blankenburg K."/>
            <person name="Chao H."/>
            <person name="Dinh H."/>
            <person name="Doddapaneni H."/>
            <person name="Dugan-Rocha S."/>
            <person name="Elkadiri S."/>
            <person name="Gnanaolivu R."/>
            <person name="Hernandez B."/>
            <person name="Skinner E."/>
            <person name="Javaid M."/>
            <person name="Lee S."/>
            <person name="Li M."/>
            <person name="Ming W."/>
            <person name="Munidasa M."/>
            <person name="Muniz J."/>
            <person name="Nguyen L."/>
            <person name="Hughes D."/>
            <person name="Osuji N."/>
            <person name="Pu L.-L."/>
            <person name="Puazo M."/>
            <person name="Qu C."/>
            <person name="Quiroz J."/>
            <person name="Raj R."/>
            <person name="Weissenberger G."/>
            <person name="Xin Y."/>
            <person name="Zou X."/>
            <person name="Han Y."/>
            <person name="Worley K."/>
            <person name="Muzny D."/>
            <person name="Gibbs R."/>
        </authorList>
    </citation>
    <scope>NUCLEOTIDE SEQUENCE</scope>
    <source>
        <strain evidence="1">Sampled in the wild</strain>
    </source>
</reference>
<comment type="caution">
    <text evidence="1">The sequence shown here is derived from an EMBL/GenBank/DDBJ whole genome shotgun (WGS) entry which is preliminary data.</text>
</comment>
<evidence type="ECO:0008006" key="3">
    <source>
        <dbReference type="Google" id="ProtNLM"/>
    </source>
</evidence>
<name>A0A8K0JVV5_LADFU</name>
<dbReference type="InterPro" id="IPR036691">
    <property type="entry name" value="Endo/exonu/phosph_ase_sf"/>
</dbReference>
<organism evidence="1 2">
    <name type="scientific">Ladona fulva</name>
    <name type="common">Scarce chaser dragonfly</name>
    <name type="synonym">Libellula fulva</name>
    <dbReference type="NCBI Taxonomy" id="123851"/>
    <lineage>
        <taxon>Eukaryota</taxon>
        <taxon>Metazoa</taxon>
        <taxon>Ecdysozoa</taxon>
        <taxon>Arthropoda</taxon>
        <taxon>Hexapoda</taxon>
        <taxon>Insecta</taxon>
        <taxon>Pterygota</taxon>
        <taxon>Palaeoptera</taxon>
        <taxon>Odonata</taxon>
        <taxon>Epiprocta</taxon>
        <taxon>Anisoptera</taxon>
        <taxon>Libelluloidea</taxon>
        <taxon>Libellulidae</taxon>
        <taxon>Ladona</taxon>
    </lineage>
</organism>
<dbReference type="Gene3D" id="3.60.10.10">
    <property type="entry name" value="Endonuclease/exonuclease/phosphatase"/>
    <property type="match status" value="1"/>
</dbReference>
<protein>
    <recommendedName>
        <fullName evidence="3">Endonuclease/exonuclease/phosphatase domain-containing protein</fullName>
    </recommendedName>
</protein>
<dbReference type="AlphaFoldDB" id="A0A8K0JVV5"/>
<reference evidence="1" key="1">
    <citation type="submission" date="2013-04" db="EMBL/GenBank/DDBJ databases">
        <authorList>
            <person name="Qu J."/>
            <person name="Murali S.C."/>
            <person name="Bandaranaike D."/>
            <person name="Bellair M."/>
            <person name="Blankenburg K."/>
            <person name="Chao H."/>
            <person name="Dinh H."/>
            <person name="Doddapaneni H."/>
            <person name="Downs B."/>
            <person name="Dugan-Rocha S."/>
            <person name="Elkadiri S."/>
            <person name="Gnanaolivu R.D."/>
            <person name="Hernandez B."/>
            <person name="Javaid M."/>
            <person name="Jayaseelan J.C."/>
            <person name="Lee S."/>
            <person name="Li M."/>
            <person name="Ming W."/>
            <person name="Munidasa M."/>
            <person name="Muniz J."/>
            <person name="Nguyen L."/>
            <person name="Ongeri F."/>
            <person name="Osuji N."/>
            <person name="Pu L.-L."/>
            <person name="Puazo M."/>
            <person name="Qu C."/>
            <person name="Quiroz J."/>
            <person name="Raj R."/>
            <person name="Weissenberger G."/>
            <person name="Xin Y."/>
            <person name="Zou X."/>
            <person name="Han Y."/>
            <person name="Richards S."/>
            <person name="Worley K."/>
            <person name="Muzny D."/>
            <person name="Gibbs R."/>
        </authorList>
    </citation>
    <scope>NUCLEOTIDE SEQUENCE</scope>
    <source>
        <strain evidence="1">Sampled in the wild</strain>
    </source>
</reference>
<dbReference type="Proteomes" id="UP000792457">
    <property type="component" value="Unassembled WGS sequence"/>
</dbReference>